<dbReference type="AlphaFoldDB" id="A0A7S0MBB1"/>
<evidence type="ECO:0000313" key="1">
    <source>
        <dbReference type="EMBL" id="CAD8635914.1"/>
    </source>
</evidence>
<proteinExistence type="predicted"/>
<sequence length="162" mass="17730">MAVQPSQPMVAGYCPTNQMMAAQPNQFQPAPTGGLQQGGYISGPPSFLHVNGVTYKPVEDHPMMTQDPKAAKPCDTVQADPGIKTLSEDEFHHAISEHVQRKVESYMSKQHQTQGHSHVKASKASKRGHVDEEQAAMRVQAVNASMRGQSKPAAWQACVNRW</sequence>
<name>A0A7S0MBB1_9CRYP</name>
<dbReference type="EMBL" id="HBEZ01024616">
    <property type="protein sequence ID" value="CAD8635914.1"/>
    <property type="molecule type" value="Transcribed_RNA"/>
</dbReference>
<accession>A0A7S0MBB1</accession>
<protein>
    <submittedName>
        <fullName evidence="1">Uncharacterized protein</fullName>
    </submittedName>
</protein>
<gene>
    <name evidence="1" type="ORF">CCUR1050_LOCUS13595</name>
</gene>
<reference evidence="1" key="1">
    <citation type="submission" date="2021-01" db="EMBL/GenBank/DDBJ databases">
        <authorList>
            <person name="Corre E."/>
            <person name="Pelletier E."/>
            <person name="Niang G."/>
            <person name="Scheremetjew M."/>
            <person name="Finn R."/>
            <person name="Kale V."/>
            <person name="Holt S."/>
            <person name="Cochrane G."/>
            <person name="Meng A."/>
            <person name="Brown T."/>
            <person name="Cohen L."/>
        </authorList>
    </citation>
    <scope>NUCLEOTIDE SEQUENCE</scope>
    <source>
        <strain evidence="1">CCAP979/52</strain>
    </source>
</reference>
<organism evidence="1">
    <name type="scientific">Cryptomonas curvata</name>
    <dbReference type="NCBI Taxonomy" id="233186"/>
    <lineage>
        <taxon>Eukaryota</taxon>
        <taxon>Cryptophyceae</taxon>
        <taxon>Cryptomonadales</taxon>
        <taxon>Cryptomonadaceae</taxon>
        <taxon>Cryptomonas</taxon>
    </lineage>
</organism>